<dbReference type="EMBL" id="JAULSR010000010">
    <property type="protein sequence ID" value="KAK0610620.1"/>
    <property type="molecule type" value="Genomic_DNA"/>
</dbReference>
<proteinExistence type="predicted"/>
<dbReference type="Gene3D" id="2.60.40.2970">
    <property type="match status" value="1"/>
</dbReference>
<dbReference type="Proteomes" id="UP001174934">
    <property type="component" value="Unassembled WGS sequence"/>
</dbReference>
<dbReference type="AlphaFoldDB" id="A0AA39U476"/>
<reference evidence="1" key="1">
    <citation type="submission" date="2023-06" db="EMBL/GenBank/DDBJ databases">
        <title>Genome-scale phylogeny and comparative genomics of the fungal order Sordariales.</title>
        <authorList>
            <consortium name="Lawrence Berkeley National Laboratory"/>
            <person name="Hensen N."/>
            <person name="Bonometti L."/>
            <person name="Westerberg I."/>
            <person name="Brannstrom I.O."/>
            <person name="Guillou S."/>
            <person name="Cros-Aarteil S."/>
            <person name="Calhoun S."/>
            <person name="Haridas S."/>
            <person name="Kuo A."/>
            <person name="Mondo S."/>
            <person name="Pangilinan J."/>
            <person name="Riley R."/>
            <person name="LaButti K."/>
            <person name="Andreopoulos B."/>
            <person name="Lipzen A."/>
            <person name="Chen C."/>
            <person name="Yanf M."/>
            <person name="Daum C."/>
            <person name="Ng V."/>
            <person name="Clum A."/>
            <person name="Steindorff A."/>
            <person name="Ohm R."/>
            <person name="Martin F."/>
            <person name="Silar P."/>
            <person name="Natvig D."/>
            <person name="Lalanne C."/>
            <person name="Gautier V."/>
            <person name="Ament-velasquez S.L."/>
            <person name="Kruys A."/>
            <person name="Hutchinson M.I."/>
            <person name="Powell A.J."/>
            <person name="Barry K."/>
            <person name="Miller A.N."/>
            <person name="Grigoriev I.V."/>
            <person name="Debuchy R."/>
            <person name="Gladieux P."/>
            <person name="Thoren M.H."/>
            <person name="Johannesson H."/>
        </authorList>
    </citation>
    <scope>NUCLEOTIDE SEQUENCE</scope>
    <source>
        <strain evidence="1">SMH3391-2</strain>
    </source>
</reference>
<organism evidence="1 2">
    <name type="scientific">Bombardia bombarda</name>
    <dbReference type="NCBI Taxonomy" id="252184"/>
    <lineage>
        <taxon>Eukaryota</taxon>
        <taxon>Fungi</taxon>
        <taxon>Dikarya</taxon>
        <taxon>Ascomycota</taxon>
        <taxon>Pezizomycotina</taxon>
        <taxon>Sordariomycetes</taxon>
        <taxon>Sordariomycetidae</taxon>
        <taxon>Sordariales</taxon>
        <taxon>Lasiosphaeriaceae</taxon>
        <taxon>Bombardia</taxon>
    </lineage>
</organism>
<gene>
    <name evidence="1" type="ORF">B0T17DRAFT_500634</name>
</gene>
<comment type="caution">
    <text evidence="1">The sequence shown here is derived from an EMBL/GenBank/DDBJ whole genome shotgun (WGS) entry which is preliminary data.</text>
</comment>
<evidence type="ECO:0000313" key="2">
    <source>
        <dbReference type="Proteomes" id="UP001174934"/>
    </source>
</evidence>
<protein>
    <submittedName>
        <fullName evidence="1">Uncharacterized protein</fullName>
    </submittedName>
</protein>
<keyword evidence="2" id="KW-1185">Reference proteome</keyword>
<name>A0AA39U476_9PEZI</name>
<evidence type="ECO:0000313" key="1">
    <source>
        <dbReference type="EMBL" id="KAK0610620.1"/>
    </source>
</evidence>
<accession>A0AA39U476</accession>
<sequence>MPPSPSLDLTLTLTQTSTSPPTLLLTVLNTSPSVTYTLLTWSSPLDPAALALGLISVRTPADNKPFPIANIMLKRVVPTSNTDDAFVTLAPGESASSEVVFRDPVVDMDGLRTAALAGAGAGADKCAEGGKEEAAVLVQFLSGTDSPKEDEDEGGVTVWVGKRREELAKEDLESLGRGGSATRWKIRSEVVRTVV</sequence>